<keyword evidence="13" id="KW-0418">Kinase</keyword>
<dbReference type="RefSeq" id="WP_238750389.1">
    <property type="nucleotide sequence ID" value="NZ_CAKLPZ010000001.1"/>
</dbReference>
<feature type="transmembrane region" description="Helical" evidence="8">
    <location>
        <begin position="209"/>
        <end position="232"/>
    </location>
</feature>
<evidence type="ECO:0000313" key="13">
    <source>
        <dbReference type="EMBL" id="CAH1000337.1"/>
    </source>
</evidence>
<feature type="transmembrane region" description="Helical" evidence="8">
    <location>
        <begin position="182"/>
        <end position="202"/>
    </location>
</feature>
<dbReference type="PROSITE" id="PS00041">
    <property type="entry name" value="HTH_ARAC_FAMILY_1"/>
    <property type="match status" value="1"/>
</dbReference>
<dbReference type="SUPFAM" id="SSF52172">
    <property type="entry name" value="CheY-like"/>
    <property type="match status" value="1"/>
</dbReference>
<dbReference type="PRINTS" id="PR00344">
    <property type="entry name" value="BCTRLSENSOR"/>
</dbReference>
<keyword evidence="14" id="KW-1185">Reference proteome</keyword>
<dbReference type="GO" id="GO:0004673">
    <property type="term" value="F:protein histidine kinase activity"/>
    <property type="evidence" value="ECO:0007669"/>
    <property type="project" value="UniProtKB-EC"/>
</dbReference>
<dbReference type="CDD" id="cd00082">
    <property type="entry name" value="HisKA"/>
    <property type="match status" value="1"/>
</dbReference>
<dbReference type="Pfam" id="PF00072">
    <property type="entry name" value="Response_reg"/>
    <property type="match status" value="1"/>
</dbReference>
<dbReference type="InterPro" id="IPR004358">
    <property type="entry name" value="Sig_transdc_His_kin-like_C"/>
</dbReference>
<dbReference type="PROSITE" id="PS50110">
    <property type="entry name" value="RESPONSE_REGULATORY"/>
    <property type="match status" value="1"/>
</dbReference>
<dbReference type="Pfam" id="PF00512">
    <property type="entry name" value="HisKA"/>
    <property type="match status" value="1"/>
</dbReference>
<gene>
    <name evidence="13" type="primary">rcsC_2</name>
    <name evidence="13" type="ORF">LEM8419_01490</name>
</gene>
<evidence type="ECO:0000313" key="14">
    <source>
        <dbReference type="Proteomes" id="UP000837803"/>
    </source>
</evidence>
<evidence type="ECO:0000256" key="7">
    <source>
        <dbReference type="PROSITE-ProRule" id="PRU00169"/>
    </source>
</evidence>
<evidence type="ECO:0000256" key="6">
    <source>
        <dbReference type="ARBA" id="ARBA00023163"/>
    </source>
</evidence>
<keyword evidence="5" id="KW-0238">DNA-binding</keyword>
<dbReference type="Gene3D" id="1.10.287.130">
    <property type="match status" value="1"/>
</dbReference>
<evidence type="ECO:0000256" key="1">
    <source>
        <dbReference type="ARBA" id="ARBA00000085"/>
    </source>
</evidence>
<keyword evidence="8" id="KW-0472">Membrane</keyword>
<dbReference type="SUPFAM" id="SSF55874">
    <property type="entry name" value="ATPase domain of HSP90 chaperone/DNA topoisomerase II/histidine kinase"/>
    <property type="match status" value="1"/>
</dbReference>
<reference evidence="13" key="1">
    <citation type="submission" date="2021-12" db="EMBL/GenBank/DDBJ databases">
        <authorList>
            <person name="Rodrigo-Torres L."/>
            <person name="Arahal R. D."/>
            <person name="Lucena T."/>
        </authorList>
    </citation>
    <scope>NUCLEOTIDE SEQUENCE</scope>
    <source>
        <strain evidence="13">CECT 8419</strain>
    </source>
</reference>
<evidence type="ECO:0000256" key="4">
    <source>
        <dbReference type="ARBA" id="ARBA00023015"/>
    </source>
</evidence>
<dbReference type="EC" id="2.7.13.3" evidence="2"/>
<comment type="caution">
    <text evidence="13">The sequence shown here is derived from an EMBL/GenBank/DDBJ whole genome shotgun (WGS) entry which is preliminary data.</text>
</comment>
<dbReference type="SUPFAM" id="SSF47384">
    <property type="entry name" value="Homodimeric domain of signal transducing histidine kinase"/>
    <property type="match status" value="1"/>
</dbReference>
<dbReference type="PANTHER" id="PTHR43547">
    <property type="entry name" value="TWO-COMPONENT HISTIDINE KINASE"/>
    <property type="match status" value="1"/>
</dbReference>
<dbReference type="InterPro" id="IPR036097">
    <property type="entry name" value="HisK_dim/P_sf"/>
</dbReference>
<accession>A0ABM9AZR4</accession>
<keyword evidence="3 7" id="KW-0597">Phosphoprotein</keyword>
<dbReference type="SMART" id="SM00387">
    <property type="entry name" value="HATPase_c"/>
    <property type="match status" value="1"/>
</dbReference>
<dbReference type="PROSITE" id="PS51257">
    <property type="entry name" value="PROKAR_LIPOPROTEIN"/>
    <property type="match status" value="1"/>
</dbReference>
<dbReference type="InterPro" id="IPR018060">
    <property type="entry name" value="HTH_AraC"/>
</dbReference>
<dbReference type="PROSITE" id="PS50109">
    <property type="entry name" value="HIS_KIN"/>
    <property type="match status" value="1"/>
</dbReference>
<dbReference type="PANTHER" id="PTHR43547:SF2">
    <property type="entry name" value="HYBRID SIGNAL TRANSDUCTION HISTIDINE KINASE C"/>
    <property type="match status" value="1"/>
</dbReference>
<evidence type="ECO:0000259" key="12">
    <source>
        <dbReference type="PROSITE" id="PS50110"/>
    </source>
</evidence>
<feature type="domain" description="HTH araC/xylS-type" evidence="10">
    <location>
        <begin position="805"/>
        <end position="904"/>
    </location>
</feature>
<dbReference type="InterPro" id="IPR011006">
    <property type="entry name" value="CheY-like_superfamily"/>
</dbReference>
<feature type="domain" description="Histidine kinase" evidence="11">
    <location>
        <begin position="407"/>
        <end position="627"/>
    </location>
</feature>
<dbReference type="SMART" id="SM00448">
    <property type="entry name" value="REC"/>
    <property type="match status" value="1"/>
</dbReference>
<dbReference type="InterPro" id="IPR001789">
    <property type="entry name" value="Sig_transdc_resp-reg_receiver"/>
</dbReference>
<evidence type="ECO:0000256" key="3">
    <source>
        <dbReference type="ARBA" id="ARBA00022553"/>
    </source>
</evidence>
<evidence type="ECO:0000256" key="5">
    <source>
        <dbReference type="ARBA" id="ARBA00023125"/>
    </source>
</evidence>
<evidence type="ECO:0000256" key="9">
    <source>
        <dbReference type="SAM" id="SignalP"/>
    </source>
</evidence>
<dbReference type="InterPro" id="IPR018062">
    <property type="entry name" value="HTH_AraC-typ_CS"/>
</dbReference>
<dbReference type="CDD" id="cd17574">
    <property type="entry name" value="REC_OmpR"/>
    <property type="match status" value="1"/>
</dbReference>
<dbReference type="InterPro" id="IPR005467">
    <property type="entry name" value="His_kinase_dom"/>
</dbReference>
<dbReference type="InterPro" id="IPR036890">
    <property type="entry name" value="HATPase_C_sf"/>
</dbReference>
<dbReference type="SUPFAM" id="SSF46689">
    <property type="entry name" value="Homeodomain-like"/>
    <property type="match status" value="1"/>
</dbReference>
<keyword evidence="9" id="KW-0732">Signal</keyword>
<name>A0ABM9AZR4_9BACT</name>
<feature type="chain" id="PRO_5047319072" description="histidine kinase" evidence="9">
    <location>
        <begin position="23"/>
        <end position="904"/>
    </location>
</feature>
<comment type="catalytic activity">
    <reaction evidence="1">
        <text>ATP + protein L-histidine = ADP + protein N-phospho-L-histidine.</text>
        <dbReference type="EC" id="2.7.13.3"/>
    </reaction>
</comment>
<evidence type="ECO:0000256" key="8">
    <source>
        <dbReference type="SAM" id="Phobius"/>
    </source>
</evidence>
<sequence length="904" mass="99419">MKLLFRCASVLSLVLLGLTACAQDTLTAEMVVLRGGYLLDQRGELQIDDLDEGADWRVVGAEDGLVETNSYLWTRLVLHNDMADTYPALLSLSREADSIWVYAEQDNVLTYRGLRTLNSSDATQVGVFPAAYSVELRARDSVLVYARMYFRDGWPLAAATRAVQTDARAAVNREVGHTAWQFFYTGIMVSISLLSVFVYLLFKDRSLLLFAWVTMSFGLYFISFNSMTAILGLPPARLAGITTLQVSIVSLVLALSFFIARFLRLASAYPRYSRYYWGVTVLAVLTQVVPYQLGWRMVTVFLVANVVLLIWVVTVALPILTLSRRKNPAAHQLLLSAIMLAPPGVVYLLDLIWYNSLGGQLQYGLQIGSLSSTAILIRALTRQIQDMKTTTKRLSEQTELKSRFFANISHEFRTPLTLIMGPLEQLLSRHPQTESSNDEHALLSLAYTNANRQLELVNRILQLSRLEANATELDTSVVDLVQLVHSAGASFTHLAVQRGISIVYAQCPHALPCTLDARKMEDVLHNLLSNALKFTPRGGTVTIGVGEGEHGVVVEVSDTGAGIPASQLAGIFDRFIQAEGSTYTEQEGSGLGLSLVRELVRLHKGNVAVRSSLGQGTTFTVQIPQDAIASEAVSTDGEQTVSSVEQASYTAVPDGAQTVLIVDDNAAIRLLVSAALHADYRIIEAADGQKALQIARDQQPSLIISDVMMPFMDGYSLTEAVKTDLEISHIPVILLTARAASEDRIAGLSIGGDDYITKPFKHNELRARVHNLIESRKLLRQRYATSIELKPTEVAAAPVDAEFLQRCLDVVEGELMNERFRVGDLARAVSMSPASLNRKLRSLLEVSTNQFIQSVRLQRAQDLLNTQVYTVAEVGTATGFSSTSYFVKAYREKFGITPGSALRV</sequence>
<dbReference type="Pfam" id="PF02518">
    <property type="entry name" value="HATPase_c"/>
    <property type="match status" value="1"/>
</dbReference>
<feature type="transmembrane region" description="Helical" evidence="8">
    <location>
        <begin position="299"/>
        <end position="321"/>
    </location>
</feature>
<dbReference type="EMBL" id="CAKLPZ010000001">
    <property type="protein sequence ID" value="CAH1000337.1"/>
    <property type="molecule type" value="Genomic_DNA"/>
</dbReference>
<organism evidence="13 14">
    <name type="scientific">Neolewinella maritima</name>
    <dbReference type="NCBI Taxonomy" id="1383882"/>
    <lineage>
        <taxon>Bacteria</taxon>
        <taxon>Pseudomonadati</taxon>
        <taxon>Bacteroidota</taxon>
        <taxon>Saprospiria</taxon>
        <taxon>Saprospirales</taxon>
        <taxon>Lewinellaceae</taxon>
        <taxon>Neolewinella</taxon>
    </lineage>
</organism>
<feature type="transmembrane region" description="Helical" evidence="8">
    <location>
        <begin position="333"/>
        <end position="354"/>
    </location>
</feature>
<dbReference type="Proteomes" id="UP000837803">
    <property type="component" value="Unassembled WGS sequence"/>
</dbReference>
<protein>
    <recommendedName>
        <fullName evidence="2">histidine kinase</fullName>
        <ecNumber evidence="2">2.7.13.3</ecNumber>
    </recommendedName>
</protein>
<keyword evidence="8" id="KW-0812">Transmembrane</keyword>
<keyword evidence="6" id="KW-0804">Transcription</keyword>
<proteinExistence type="predicted"/>
<keyword evidence="4" id="KW-0805">Transcription regulation</keyword>
<feature type="transmembrane region" description="Helical" evidence="8">
    <location>
        <begin position="238"/>
        <end position="263"/>
    </location>
</feature>
<evidence type="ECO:0000259" key="11">
    <source>
        <dbReference type="PROSITE" id="PS50109"/>
    </source>
</evidence>
<dbReference type="PROSITE" id="PS01124">
    <property type="entry name" value="HTH_ARAC_FAMILY_2"/>
    <property type="match status" value="1"/>
</dbReference>
<dbReference type="InterPro" id="IPR011623">
    <property type="entry name" value="7TMR_DISM_rcpt_extracell_dom1"/>
</dbReference>
<dbReference type="Gene3D" id="1.10.10.60">
    <property type="entry name" value="Homeodomain-like"/>
    <property type="match status" value="1"/>
</dbReference>
<dbReference type="Pfam" id="PF07695">
    <property type="entry name" value="7TMR-DISM_7TM"/>
    <property type="match status" value="1"/>
</dbReference>
<dbReference type="InterPro" id="IPR009057">
    <property type="entry name" value="Homeodomain-like_sf"/>
</dbReference>
<evidence type="ECO:0000259" key="10">
    <source>
        <dbReference type="PROSITE" id="PS01124"/>
    </source>
</evidence>
<feature type="signal peptide" evidence="9">
    <location>
        <begin position="1"/>
        <end position="22"/>
    </location>
</feature>
<dbReference type="SMART" id="SM00388">
    <property type="entry name" value="HisKA"/>
    <property type="match status" value="1"/>
</dbReference>
<evidence type="ECO:0000256" key="2">
    <source>
        <dbReference type="ARBA" id="ARBA00012438"/>
    </source>
</evidence>
<dbReference type="InterPro" id="IPR003594">
    <property type="entry name" value="HATPase_dom"/>
</dbReference>
<feature type="modified residue" description="4-aspartylphosphate" evidence="7">
    <location>
        <position position="706"/>
    </location>
</feature>
<dbReference type="SMART" id="SM00342">
    <property type="entry name" value="HTH_ARAC"/>
    <property type="match status" value="1"/>
</dbReference>
<keyword evidence="13" id="KW-0808">Transferase</keyword>
<dbReference type="Gene3D" id="3.40.50.2300">
    <property type="match status" value="1"/>
</dbReference>
<feature type="transmembrane region" description="Helical" evidence="8">
    <location>
        <begin position="275"/>
        <end position="293"/>
    </location>
</feature>
<dbReference type="Pfam" id="PF12833">
    <property type="entry name" value="HTH_18"/>
    <property type="match status" value="1"/>
</dbReference>
<dbReference type="Gene3D" id="3.30.565.10">
    <property type="entry name" value="Histidine kinase-like ATPase, C-terminal domain"/>
    <property type="match status" value="1"/>
</dbReference>
<dbReference type="InterPro" id="IPR003661">
    <property type="entry name" value="HisK_dim/P_dom"/>
</dbReference>
<keyword evidence="8" id="KW-1133">Transmembrane helix</keyword>
<feature type="domain" description="Response regulatory" evidence="12">
    <location>
        <begin position="658"/>
        <end position="773"/>
    </location>
</feature>